<keyword evidence="2 8" id="KW-0547">Nucleotide-binding</keyword>
<evidence type="ECO:0000259" key="11">
    <source>
        <dbReference type="PROSITE" id="PS51456"/>
    </source>
</evidence>
<feature type="domain" description="Myosin N-terminal SH3-like" evidence="12">
    <location>
        <begin position="13"/>
        <end position="62"/>
    </location>
</feature>
<dbReference type="Pfam" id="PF02736">
    <property type="entry name" value="Myosin_N"/>
    <property type="match status" value="1"/>
</dbReference>
<feature type="region of interest" description="Disordered" evidence="10">
    <location>
        <begin position="1137"/>
        <end position="1160"/>
    </location>
</feature>
<dbReference type="VEuPathDB" id="FungiDB:MSYG_2334"/>
<dbReference type="EMBL" id="LT671823">
    <property type="protein sequence ID" value="SHO77992.1"/>
    <property type="molecule type" value="Genomic_DNA"/>
</dbReference>
<dbReference type="Gene3D" id="1.20.120.720">
    <property type="entry name" value="Myosin VI head, motor domain, U50 subdomain"/>
    <property type="match status" value="1"/>
</dbReference>
<evidence type="ECO:0000256" key="8">
    <source>
        <dbReference type="PROSITE-ProRule" id="PRU00782"/>
    </source>
</evidence>
<dbReference type="GO" id="GO:0007015">
    <property type="term" value="P:actin filament organization"/>
    <property type="evidence" value="ECO:0007669"/>
    <property type="project" value="TreeGrafter"/>
</dbReference>
<dbReference type="GO" id="GO:0051015">
    <property type="term" value="F:actin filament binding"/>
    <property type="evidence" value="ECO:0007669"/>
    <property type="project" value="InterPro"/>
</dbReference>
<dbReference type="GO" id="GO:0005524">
    <property type="term" value="F:ATP binding"/>
    <property type="evidence" value="ECO:0007669"/>
    <property type="project" value="UniProtKB-UniRule"/>
</dbReference>
<dbReference type="FunFam" id="3.40.850.10:FF:000101">
    <property type="entry name" value="Slow myosin heavy chain 2"/>
    <property type="match status" value="1"/>
</dbReference>
<dbReference type="Gene3D" id="1.20.5.4820">
    <property type="match status" value="1"/>
</dbReference>
<evidence type="ECO:0000313" key="14">
    <source>
        <dbReference type="Proteomes" id="UP000186303"/>
    </source>
</evidence>
<evidence type="ECO:0000256" key="1">
    <source>
        <dbReference type="ARBA" id="ARBA00008314"/>
    </source>
</evidence>
<keyword evidence="14" id="KW-1185">Reference proteome</keyword>
<proteinExistence type="inferred from homology"/>
<evidence type="ECO:0000256" key="10">
    <source>
        <dbReference type="SAM" id="MobiDB-lite"/>
    </source>
</evidence>
<evidence type="ECO:0000256" key="6">
    <source>
        <dbReference type="ARBA" id="ARBA00023175"/>
    </source>
</evidence>
<dbReference type="SMART" id="SM00242">
    <property type="entry name" value="MYSc"/>
    <property type="match status" value="1"/>
</dbReference>
<keyword evidence="6 8" id="KW-0505">Motor protein</keyword>
<dbReference type="SUPFAM" id="SSF52540">
    <property type="entry name" value="P-loop containing nucleoside triphosphate hydrolases"/>
    <property type="match status" value="1"/>
</dbReference>
<dbReference type="FunFam" id="1.10.10.820:FF:000001">
    <property type="entry name" value="Myosin heavy chain"/>
    <property type="match status" value="1"/>
</dbReference>
<reference evidence="14" key="1">
    <citation type="journal article" date="2017" name="Nucleic Acids Res.">
        <title>Proteogenomics produces comprehensive and highly accurate protein-coding gene annotation in a complete genome assembly of Malassezia sympodialis.</title>
        <authorList>
            <person name="Zhu Y."/>
            <person name="Engstroem P.G."/>
            <person name="Tellgren-Roth C."/>
            <person name="Baudo C.D."/>
            <person name="Kennell J.C."/>
            <person name="Sun S."/>
            <person name="Billmyre R.B."/>
            <person name="Schroeder M.S."/>
            <person name="Andersson A."/>
            <person name="Holm T."/>
            <person name="Sigurgeirsson B."/>
            <person name="Wu G."/>
            <person name="Sankaranarayanan S.R."/>
            <person name="Siddharthan R."/>
            <person name="Sanyal K."/>
            <person name="Lundeberg J."/>
            <person name="Nystedt B."/>
            <person name="Boekhout T."/>
            <person name="Dawson T.L. Jr."/>
            <person name="Heitman J."/>
            <person name="Scheynius A."/>
            <person name="Lehtioe J."/>
        </authorList>
    </citation>
    <scope>NUCLEOTIDE SEQUENCE [LARGE SCALE GENOMIC DNA]</scope>
    <source>
        <strain evidence="14">ATCC 42132</strain>
    </source>
</reference>
<dbReference type="Pfam" id="PF00063">
    <property type="entry name" value="Myosin_head"/>
    <property type="match status" value="1"/>
</dbReference>
<dbReference type="GO" id="GO:0016459">
    <property type="term" value="C:myosin complex"/>
    <property type="evidence" value="ECO:0007669"/>
    <property type="project" value="UniProtKB-KW"/>
</dbReference>
<dbReference type="Gene3D" id="1.10.10.820">
    <property type="match status" value="1"/>
</dbReference>
<evidence type="ECO:0000256" key="2">
    <source>
        <dbReference type="ARBA" id="ARBA00022741"/>
    </source>
</evidence>
<protein>
    <submittedName>
        <fullName evidence="13">Similar to S.cerevisiae protein MYO1 (Type II myosin heavy chain)</fullName>
    </submittedName>
</protein>
<name>A0A1M8A690_MALS4</name>
<dbReference type="GO" id="GO:0016020">
    <property type="term" value="C:membrane"/>
    <property type="evidence" value="ECO:0007669"/>
    <property type="project" value="TreeGrafter"/>
</dbReference>
<organism evidence="13 14">
    <name type="scientific">Malassezia sympodialis (strain ATCC 42132)</name>
    <name type="common">Atopic eczema-associated yeast</name>
    <dbReference type="NCBI Taxonomy" id="1230383"/>
    <lineage>
        <taxon>Eukaryota</taxon>
        <taxon>Fungi</taxon>
        <taxon>Dikarya</taxon>
        <taxon>Basidiomycota</taxon>
        <taxon>Ustilaginomycotina</taxon>
        <taxon>Malasseziomycetes</taxon>
        <taxon>Malasseziales</taxon>
        <taxon>Malasseziaceae</taxon>
        <taxon>Malassezia</taxon>
    </lineage>
</organism>
<dbReference type="PRINTS" id="PR00193">
    <property type="entry name" value="MYOSINHEAVY"/>
</dbReference>
<accession>A0A1M8A690</accession>
<dbReference type="GO" id="GO:0000146">
    <property type="term" value="F:microfilament motor activity"/>
    <property type="evidence" value="ECO:0007669"/>
    <property type="project" value="TreeGrafter"/>
</dbReference>
<keyword evidence="4 9" id="KW-0175">Coiled coil</keyword>
<evidence type="ECO:0000256" key="5">
    <source>
        <dbReference type="ARBA" id="ARBA00023123"/>
    </source>
</evidence>
<evidence type="ECO:0000313" key="13">
    <source>
        <dbReference type="EMBL" id="SHO77992.1"/>
    </source>
</evidence>
<evidence type="ECO:0000256" key="3">
    <source>
        <dbReference type="ARBA" id="ARBA00022840"/>
    </source>
</evidence>
<dbReference type="InterPro" id="IPR027417">
    <property type="entry name" value="P-loop_NTPase"/>
</dbReference>
<feature type="coiled-coil region" evidence="9">
    <location>
        <begin position="1257"/>
        <end position="1313"/>
    </location>
</feature>
<dbReference type="InterPro" id="IPR036961">
    <property type="entry name" value="Kinesin_motor_dom_sf"/>
</dbReference>
<sequence length="1368" mass="154413">MSQQGTIAMPSDPDRKDVWVPDKTQGYMAAYVVREVGDMSECCLSTGAVVTVPTSSLSEMNPPKFDKVADIADLTYLNEASVVHNLRQRFFSNLIYTYSGLFLVAVNPYHALPIYTEGVIEAYKNKRREENAPHIFAVADGAMRNMLEGHENQSLLITGESGAGKTENTKRVIQYLAATAVDADASGLWHAGEPLGLLERQILQANPILESFGNAQTVRNNNSSRFGKFIRIEFSATGTIAGGNIEWYLLEKSRVHSRHANERNFHAFYQLLRSRDHALLESLCLSSYPEHYAYLSSSRKDIEGVDDSHEFRHLIEALRTMGFTASEERDLFLVLALILHLGNLELAEDRSGQARITNMEQLELVSRLMGVHAGKFNDALVRPTVRAGRESVVQARTKKQVVDEIAALCKTLYEKTFGWLVGRINHVLDRPTSKSQFIGVLDIAGFEIFETNSFEQLCINYTNEKLQQFFNRHMFHLEQQEYARESIEWDYVNFGLDLQPTIDLIESQSPVGILATLDEECIMPKATDLTFTEKLTSVWAPARNSPESATSKFLPSRQVKRFVVRHYAANVEYSTEAWLDKNRDPLNDNVARVIASAESTFVASLFAECVAPEEMSAVPRSRRGAFRTLGQRHKEQLASLMAQLDSTQPHFVRCIVPNTDKRPGRMDLPLVLEQLRCNGVLEGIRIARLGYPNRLLFADFVNRYALLAPDAQLSQAMDHRVMSTHIAQSMGIDMAVYKIGLTKIFFKAGVLAELEEQRDACLHDLFTRFQAAARRCSAQRLARKRLRRNAAVQTLRASAQAYKELDASPWWRLYVRLQPLLSATEDDENAKRYELEMAMARERAARDELEKKRLAELEAQLRQSYALLEEQLDDARTQQASLSDTLRATEERLALAEAQVAEGQAERDESQRELQALQQQLDESAQREKEFQTELTAVADLLDKELNTRVALEHEHSDALSRAARMEEALESARQSLTEHTERAEQHIQDLAEKHEAELDAVRASLSDAQAKSAQHSAMQTRLAELERAHTELQGAHKRALEQISEHESRWETAAKQRVPLEDALAEARAARDAMAQRTEALEQALKETEHAYTRLQTKHEHVAETHAAQLAEAHTAREGRDAAQVELAALQRALDKERAGRESEQALARERAEAAAKERDEHVRVLEERAAELKKAQSKVYVLELENRRLESLQNKTTVEHVHVLEEAKKYTDRQLSDVQAELQELSTYTRSLERTRARMQQEHEVLARTAGGVTIEEAIGQRDEARAALEESQKMSARELKRARAEYEAKIQRLEDELRRVQKNHHTEKALSGLGSGRKSHAVAARKVLAEIQMETELLAKDLARASALRSPLPGAAQENAPAPPP</sequence>
<dbReference type="PANTHER" id="PTHR13140">
    <property type="entry name" value="MYOSIN"/>
    <property type="match status" value="1"/>
</dbReference>
<evidence type="ECO:0000256" key="9">
    <source>
        <dbReference type="SAM" id="Coils"/>
    </source>
</evidence>
<dbReference type="PROSITE" id="PS51844">
    <property type="entry name" value="SH3_LIKE"/>
    <property type="match status" value="1"/>
</dbReference>
<dbReference type="OrthoDB" id="6108017at2759"/>
<dbReference type="InterPro" id="IPR004009">
    <property type="entry name" value="SH3_Myosin"/>
</dbReference>
<dbReference type="OMA" id="QARITNM"/>
<dbReference type="STRING" id="1230383.A0A1M8A690"/>
<gene>
    <name evidence="13" type="ORF">MSYG_2334</name>
</gene>
<dbReference type="CDD" id="cd01377">
    <property type="entry name" value="MYSc_class_II"/>
    <property type="match status" value="1"/>
</dbReference>
<feature type="region of interest" description="Disordered" evidence="10">
    <location>
        <begin position="900"/>
        <end position="928"/>
    </location>
</feature>
<dbReference type="InterPro" id="IPR008989">
    <property type="entry name" value="Myosin_S1_N"/>
</dbReference>
<dbReference type="PROSITE" id="PS51456">
    <property type="entry name" value="MYOSIN_MOTOR"/>
    <property type="match status" value="1"/>
</dbReference>
<keyword evidence="7 8" id="KW-0009">Actin-binding</keyword>
<feature type="binding site" evidence="8">
    <location>
        <begin position="159"/>
        <end position="166"/>
    </location>
    <ligand>
        <name>ATP</name>
        <dbReference type="ChEBI" id="CHEBI:30616"/>
    </ligand>
</feature>
<comment type="similarity">
    <text evidence="1 8">Belongs to the TRAFAC class myosin-kinesin ATPase superfamily. Myosin family.</text>
</comment>
<evidence type="ECO:0000259" key="12">
    <source>
        <dbReference type="PROSITE" id="PS51844"/>
    </source>
</evidence>
<dbReference type="Gene3D" id="1.20.58.530">
    <property type="match status" value="1"/>
</dbReference>
<dbReference type="GO" id="GO:0005737">
    <property type="term" value="C:cytoplasm"/>
    <property type="evidence" value="ECO:0007669"/>
    <property type="project" value="UniProtKB-ARBA"/>
</dbReference>
<dbReference type="PANTHER" id="PTHR13140:SF857">
    <property type="entry name" value="MYOSIN-11"/>
    <property type="match status" value="1"/>
</dbReference>
<dbReference type="Proteomes" id="UP000186303">
    <property type="component" value="Chromosome 3"/>
</dbReference>
<dbReference type="Gene3D" id="3.40.850.10">
    <property type="entry name" value="Kinesin motor domain"/>
    <property type="match status" value="1"/>
</dbReference>
<dbReference type="InterPro" id="IPR001609">
    <property type="entry name" value="Myosin_head_motor_dom-like"/>
</dbReference>
<dbReference type="Gene3D" id="2.30.30.360">
    <property type="entry name" value="Myosin S1 fragment, N-terminal"/>
    <property type="match status" value="1"/>
</dbReference>
<feature type="region of interest" description="Actin-binding" evidence="8">
    <location>
        <begin position="637"/>
        <end position="659"/>
    </location>
</feature>
<feature type="domain" description="Myosin motor" evidence="11">
    <location>
        <begin position="66"/>
        <end position="759"/>
    </location>
</feature>
<evidence type="ECO:0000256" key="7">
    <source>
        <dbReference type="ARBA" id="ARBA00023203"/>
    </source>
</evidence>
<keyword evidence="5 8" id="KW-0518">Myosin</keyword>
<keyword evidence="3 8" id="KW-0067">ATP-binding</keyword>
<evidence type="ECO:0000256" key="4">
    <source>
        <dbReference type="ARBA" id="ARBA00023054"/>
    </source>
</evidence>